<gene>
    <name evidence="3" type="ORF">CAL25_02590</name>
</gene>
<dbReference type="InterPro" id="IPR036291">
    <property type="entry name" value="NAD(P)-bd_dom_sf"/>
</dbReference>
<dbReference type="InterPro" id="IPR002347">
    <property type="entry name" value="SDR_fam"/>
</dbReference>
<dbReference type="InterPro" id="IPR057326">
    <property type="entry name" value="KR_dom"/>
</dbReference>
<keyword evidence="4" id="KW-1185">Reference proteome</keyword>
<proteinExistence type="inferred from homology"/>
<dbReference type="Proteomes" id="UP000216913">
    <property type="component" value="Unassembled WGS sequence"/>
</dbReference>
<dbReference type="AlphaFoldDB" id="A0A261U1E8"/>
<dbReference type="PRINTS" id="PR00081">
    <property type="entry name" value="GDHRDH"/>
</dbReference>
<dbReference type="OrthoDB" id="196630at2"/>
<evidence type="ECO:0000313" key="3">
    <source>
        <dbReference type="EMBL" id="OZI55317.1"/>
    </source>
</evidence>
<protein>
    <submittedName>
        <fullName evidence="3">3-oxoacyl-ACP reductase</fullName>
    </submittedName>
</protein>
<dbReference type="Gene3D" id="3.40.50.720">
    <property type="entry name" value="NAD(P)-binding Rossmann-like Domain"/>
    <property type="match status" value="1"/>
</dbReference>
<dbReference type="FunFam" id="3.40.50.720:FF:000084">
    <property type="entry name" value="Short-chain dehydrogenase reductase"/>
    <property type="match status" value="1"/>
</dbReference>
<accession>A0A261U1E8</accession>
<dbReference type="PRINTS" id="PR00080">
    <property type="entry name" value="SDRFAMILY"/>
</dbReference>
<evidence type="ECO:0000259" key="2">
    <source>
        <dbReference type="SMART" id="SM00822"/>
    </source>
</evidence>
<dbReference type="SMART" id="SM00822">
    <property type="entry name" value="PKS_KR"/>
    <property type="match status" value="1"/>
</dbReference>
<dbReference type="InterPro" id="IPR050259">
    <property type="entry name" value="SDR"/>
</dbReference>
<dbReference type="PANTHER" id="PTHR42879">
    <property type="entry name" value="3-OXOACYL-(ACYL-CARRIER-PROTEIN) REDUCTASE"/>
    <property type="match status" value="1"/>
</dbReference>
<dbReference type="SUPFAM" id="SSF51735">
    <property type="entry name" value="NAD(P)-binding Rossmann-fold domains"/>
    <property type="match status" value="1"/>
</dbReference>
<dbReference type="InterPro" id="IPR020904">
    <property type="entry name" value="Sc_DH/Rdtase_CS"/>
</dbReference>
<dbReference type="RefSeq" id="WP_094798372.1">
    <property type="nucleotide sequence ID" value="NZ_NEVP01000001.1"/>
</dbReference>
<evidence type="ECO:0000313" key="4">
    <source>
        <dbReference type="Proteomes" id="UP000216913"/>
    </source>
</evidence>
<dbReference type="EMBL" id="NEVP01000001">
    <property type="protein sequence ID" value="OZI55317.1"/>
    <property type="molecule type" value="Genomic_DNA"/>
</dbReference>
<dbReference type="Pfam" id="PF13561">
    <property type="entry name" value="adh_short_C2"/>
    <property type="match status" value="1"/>
</dbReference>
<comment type="caution">
    <text evidence="3">The sequence shown here is derived from an EMBL/GenBank/DDBJ whole genome shotgun (WGS) entry which is preliminary data.</text>
</comment>
<comment type="similarity">
    <text evidence="1">Belongs to the short-chain dehydrogenases/reductases (SDR) family.</text>
</comment>
<name>A0A261U1E8_9BORD</name>
<feature type="domain" description="Ketoreductase" evidence="2">
    <location>
        <begin position="20"/>
        <end position="193"/>
    </location>
</feature>
<reference evidence="3 4" key="1">
    <citation type="submission" date="2017-05" db="EMBL/GenBank/DDBJ databases">
        <title>Complete and WGS of Bordetella genogroups.</title>
        <authorList>
            <person name="Spilker T."/>
            <person name="LiPuma J."/>
        </authorList>
    </citation>
    <scope>NUCLEOTIDE SEQUENCE [LARGE SCALE GENOMIC DNA]</scope>
    <source>
        <strain evidence="3 4">AU10456</strain>
    </source>
</reference>
<dbReference type="PROSITE" id="PS00061">
    <property type="entry name" value="ADH_SHORT"/>
    <property type="match status" value="1"/>
</dbReference>
<dbReference type="CDD" id="cd05233">
    <property type="entry name" value="SDR_c"/>
    <property type="match status" value="1"/>
</dbReference>
<dbReference type="PANTHER" id="PTHR42879:SF2">
    <property type="entry name" value="3-OXOACYL-[ACYL-CARRIER-PROTEIN] REDUCTASE FABG"/>
    <property type="match status" value="1"/>
</dbReference>
<evidence type="ECO:0000256" key="1">
    <source>
        <dbReference type="ARBA" id="ARBA00006484"/>
    </source>
</evidence>
<sequence>MCASSSAEAPPRVGYDFAGQVAVVTGGANGIGAEVVRHLRAHGARVVVWDLHPAEAAVAEGAALRVDVTDRASVGAACADTLRRHGAIGMLVNSAGYAGPTLPLDRIDPEVWDAIVRVNLTGVFNVCRAVVPAMRERNAGRIVNIASLAGKEGTPNAAAYSAAKAGVLALTKSLGKELALTGIRVNAVAPAAVQTELLAQMAPEHVQTMIAKSPMQRLGETQEVAELVSWLCSPACSFNTGAVFDLSGGRATY</sequence>
<organism evidence="3 4">
    <name type="scientific">Bordetella genomosp. 5</name>
    <dbReference type="NCBI Taxonomy" id="1395608"/>
    <lineage>
        <taxon>Bacteria</taxon>
        <taxon>Pseudomonadati</taxon>
        <taxon>Pseudomonadota</taxon>
        <taxon>Betaproteobacteria</taxon>
        <taxon>Burkholderiales</taxon>
        <taxon>Alcaligenaceae</taxon>
        <taxon>Bordetella</taxon>
    </lineage>
</organism>
<dbReference type="GO" id="GO:0032787">
    <property type="term" value="P:monocarboxylic acid metabolic process"/>
    <property type="evidence" value="ECO:0007669"/>
    <property type="project" value="UniProtKB-ARBA"/>
</dbReference>